<evidence type="ECO:0000313" key="2">
    <source>
        <dbReference type="Proteomes" id="UP000580839"/>
    </source>
</evidence>
<gene>
    <name evidence="1" type="ORF">HOP12_00150</name>
</gene>
<accession>A0A849SJ39</accession>
<comment type="caution">
    <text evidence="1">The sequence shown here is derived from an EMBL/GenBank/DDBJ whole genome shotgun (WGS) entry which is preliminary data.</text>
</comment>
<dbReference type="PANTHER" id="PTHR40278:SF1">
    <property type="entry name" value="DNA UTILIZATION PROTEIN HOFN"/>
    <property type="match status" value="1"/>
</dbReference>
<organism evidence="1 2">
    <name type="scientific">Eiseniibacteriota bacterium</name>
    <dbReference type="NCBI Taxonomy" id="2212470"/>
    <lineage>
        <taxon>Bacteria</taxon>
        <taxon>Candidatus Eiseniibacteriota</taxon>
    </lineage>
</organism>
<dbReference type="EMBL" id="JABFRW010000002">
    <property type="protein sequence ID" value="NOT32564.1"/>
    <property type="molecule type" value="Genomic_DNA"/>
</dbReference>
<dbReference type="InterPro" id="IPR052534">
    <property type="entry name" value="Extracell_DNA_Util/SecSys_Comp"/>
</dbReference>
<dbReference type="InterPro" id="IPR007813">
    <property type="entry name" value="PilN"/>
</dbReference>
<proteinExistence type="predicted"/>
<reference evidence="1 2" key="1">
    <citation type="submission" date="2020-04" db="EMBL/GenBank/DDBJ databases">
        <title>Metagenomic profiling of ammonia- and methane-oxidizing microorganisms in a Dutch drinking water treatment plant.</title>
        <authorList>
            <person name="Poghosyan L."/>
            <person name="Leucker S."/>
        </authorList>
    </citation>
    <scope>NUCLEOTIDE SEQUENCE [LARGE SCALE GENOMIC DNA]</scope>
    <source>
        <strain evidence="1">S-RSF-IL-03</strain>
    </source>
</reference>
<protein>
    <recommendedName>
        <fullName evidence="3">PilN domain-containing protein</fullName>
    </recommendedName>
</protein>
<sequence length="191" mass="20684">MIRINLLPREEKGSQRRSSSAPMKAGDWLAPAAIVVAAGLVMFGTGLSQQSKQAGLVTSIADVEAQARALAPQIERVNRLAQERAELDLRLGIISKLEKDRTGSVRLMDELARCIPDHLWLSGAMQEGGSQLVVEGSTLSNLVVSDFMSRLERSPLFANVELNVAERGKVGDRPVVKFRVTAAVTPDEPVN</sequence>
<evidence type="ECO:0008006" key="3">
    <source>
        <dbReference type="Google" id="ProtNLM"/>
    </source>
</evidence>
<dbReference type="PANTHER" id="PTHR40278">
    <property type="entry name" value="DNA UTILIZATION PROTEIN HOFN"/>
    <property type="match status" value="1"/>
</dbReference>
<evidence type="ECO:0000313" key="1">
    <source>
        <dbReference type="EMBL" id="NOT32564.1"/>
    </source>
</evidence>
<dbReference type="AlphaFoldDB" id="A0A849SJ39"/>
<dbReference type="Proteomes" id="UP000580839">
    <property type="component" value="Unassembled WGS sequence"/>
</dbReference>
<dbReference type="Pfam" id="PF05137">
    <property type="entry name" value="PilN"/>
    <property type="match status" value="1"/>
</dbReference>
<name>A0A849SJ39_UNCEI</name>